<dbReference type="CDD" id="cd01285">
    <property type="entry name" value="nucleoside_deaminase"/>
    <property type="match status" value="1"/>
</dbReference>
<dbReference type="PANTHER" id="PTHR11079:SF202">
    <property type="entry name" value="TRNA-SPECIFIC ADENOSINE DEAMINASE"/>
    <property type="match status" value="1"/>
</dbReference>
<dbReference type="InterPro" id="IPR016193">
    <property type="entry name" value="Cytidine_deaminase-like"/>
</dbReference>
<dbReference type="PROSITE" id="PS00903">
    <property type="entry name" value="CYT_DCMP_DEAMINASES_1"/>
    <property type="match status" value="1"/>
</dbReference>
<name>A0A383DBC6_9ZZZZ</name>
<dbReference type="GO" id="GO:0052717">
    <property type="term" value="F:tRNA-specific adenosine-34 deaminase activity"/>
    <property type="evidence" value="ECO:0007669"/>
    <property type="project" value="UniProtKB-EC"/>
</dbReference>
<feature type="non-terminal residue" evidence="4">
    <location>
        <position position="110"/>
    </location>
</feature>
<protein>
    <recommendedName>
        <fullName evidence="3">CMP/dCMP-type deaminase domain-containing protein</fullName>
    </recommendedName>
</protein>
<dbReference type="SUPFAM" id="SSF53927">
    <property type="entry name" value="Cytidine deaminase-like"/>
    <property type="match status" value="1"/>
</dbReference>
<evidence type="ECO:0000256" key="1">
    <source>
        <dbReference type="ARBA" id="ARBA00022723"/>
    </source>
</evidence>
<dbReference type="AlphaFoldDB" id="A0A383DBC6"/>
<dbReference type="GO" id="GO:0008270">
    <property type="term" value="F:zinc ion binding"/>
    <property type="evidence" value="ECO:0007669"/>
    <property type="project" value="InterPro"/>
</dbReference>
<dbReference type="PROSITE" id="PS51747">
    <property type="entry name" value="CYT_DCMP_DEAMINASES_2"/>
    <property type="match status" value="1"/>
</dbReference>
<keyword evidence="2" id="KW-0862">Zinc</keyword>
<dbReference type="EMBL" id="UINC01215895">
    <property type="protein sequence ID" value="SVE41807.1"/>
    <property type="molecule type" value="Genomic_DNA"/>
</dbReference>
<dbReference type="PANTHER" id="PTHR11079">
    <property type="entry name" value="CYTOSINE DEAMINASE FAMILY MEMBER"/>
    <property type="match status" value="1"/>
</dbReference>
<reference evidence="4" key="1">
    <citation type="submission" date="2018-05" db="EMBL/GenBank/DDBJ databases">
        <authorList>
            <person name="Lanie J.A."/>
            <person name="Ng W.-L."/>
            <person name="Kazmierczak K.M."/>
            <person name="Andrzejewski T.M."/>
            <person name="Davidsen T.M."/>
            <person name="Wayne K.J."/>
            <person name="Tettelin H."/>
            <person name="Glass J.I."/>
            <person name="Rusch D."/>
            <person name="Podicherti R."/>
            <person name="Tsui H.-C.T."/>
            <person name="Winkler M.E."/>
        </authorList>
    </citation>
    <scope>NUCLEOTIDE SEQUENCE</scope>
</reference>
<accession>A0A383DBC6</accession>
<evidence type="ECO:0000256" key="2">
    <source>
        <dbReference type="ARBA" id="ARBA00022833"/>
    </source>
</evidence>
<dbReference type="InterPro" id="IPR016192">
    <property type="entry name" value="APOBEC/CMP_deaminase_Zn-bd"/>
</dbReference>
<keyword evidence="1" id="KW-0479">Metal-binding</keyword>
<sequence>MEEAYRLAIKSYDCDEVPVGCVVIENDKIIGKGYNQVEILTDSTAHAEMIAITSASNHRNDWRLTNASIYVTKEPCIMCYGAILNSRIENLYYGVEDPKLGFKVNLVDLN</sequence>
<proteinExistence type="predicted"/>
<dbReference type="Gene3D" id="3.40.140.10">
    <property type="entry name" value="Cytidine Deaminase, domain 2"/>
    <property type="match status" value="1"/>
</dbReference>
<feature type="domain" description="CMP/dCMP-type deaminase" evidence="3">
    <location>
        <begin position="1"/>
        <end position="110"/>
    </location>
</feature>
<organism evidence="4">
    <name type="scientific">marine metagenome</name>
    <dbReference type="NCBI Taxonomy" id="408172"/>
    <lineage>
        <taxon>unclassified sequences</taxon>
        <taxon>metagenomes</taxon>
        <taxon>ecological metagenomes</taxon>
    </lineage>
</organism>
<evidence type="ECO:0000259" key="3">
    <source>
        <dbReference type="PROSITE" id="PS51747"/>
    </source>
</evidence>
<dbReference type="Pfam" id="PF00383">
    <property type="entry name" value="dCMP_cyt_deam_1"/>
    <property type="match status" value="1"/>
</dbReference>
<evidence type="ECO:0000313" key="4">
    <source>
        <dbReference type="EMBL" id="SVE41807.1"/>
    </source>
</evidence>
<gene>
    <name evidence="4" type="ORF">METZ01_LOCUS494661</name>
</gene>
<dbReference type="GO" id="GO:0002100">
    <property type="term" value="P:tRNA wobble adenosine to inosine editing"/>
    <property type="evidence" value="ECO:0007669"/>
    <property type="project" value="InterPro"/>
</dbReference>
<dbReference type="InterPro" id="IPR002125">
    <property type="entry name" value="CMP_dCMP_dom"/>
</dbReference>